<name>A0AAD6SNI9_9AGAR</name>
<evidence type="ECO:0000313" key="2">
    <source>
        <dbReference type="Proteomes" id="UP001218188"/>
    </source>
</evidence>
<evidence type="ECO:0000313" key="1">
    <source>
        <dbReference type="EMBL" id="KAJ7029560.1"/>
    </source>
</evidence>
<keyword evidence="2" id="KW-1185">Reference proteome</keyword>
<dbReference type="EMBL" id="JARJCM010000100">
    <property type="protein sequence ID" value="KAJ7029560.1"/>
    <property type="molecule type" value="Genomic_DNA"/>
</dbReference>
<comment type="caution">
    <text evidence="1">The sequence shown here is derived from an EMBL/GenBank/DDBJ whole genome shotgun (WGS) entry which is preliminary data.</text>
</comment>
<protein>
    <submittedName>
        <fullName evidence="1">Uncharacterized protein</fullName>
    </submittedName>
</protein>
<organism evidence="1 2">
    <name type="scientific">Mycena alexandri</name>
    <dbReference type="NCBI Taxonomy" id="1745969"/>
    <lineage>
        <taxon>Eukaryota</taxon>
        <taxon>Fungi</taxon>
        <taxon>Dikarya</taxon>
        <taxon>Basidiomycota</taxon>
        <taxon>Agaricomycotina</taxon>
        <taxon>Agaricomycetes</taxon>
        <taxon>Agaricomycetidae</taxon>
        <taxon>Agaricales</taxon>
        <taxon>Marasmiineae</taxon>
        <taxon>Mycenaceae</taxon>
        <taxon>Mycena</taxon>
    </lineage>
</organism>
<proteinExistence type="predicted"/>
<reference evidence="1" key="1">
    <citation type="submission" date="2023-03" db="EMBL/GenBank/DDBJ databases">
        <title>Massive genome expansion in bonnet fungi (Mycena s.s.) driven by repeated elements and novel gene families across ecological guilds.</title>
        <authorList>
            <consortium name="Lawrence Berkeley National Laboratory"/>
            <person name="Harder C.B."/>
            <person name="Miyauchi S."/>
            <person name="Viragh M."/>
            <person name="Kuo A."/>
            <person name="Thoen E."/>
            <person name="Andreopoulos B."/>
            <person name="Lu D."/>
            <person name="Skrede I."/>
            <person name="Drula E."/>
            <person name="Henrissat B."/>
            <person name="Morin E."/>
            <person name="Kohler A."/>
            <person name="Barry K."/>
            <person name="LaButti K."/>
            <person name="Morin E."/>
            <person name="Salamov A."/>
            <person name="Lipzen A."/>
            <person name="Mereny Z."/>
            <person name="Hegedus B."/>
            <person name="Baldrian P."/>
            <person name="Stursova M."/>
            <person name="Weitz H."/>
            <person name="Taylor A."/>
            <person name="Grigoriev I.V."/>
            <person name="Nagy L.G."/>
            <person name="Martin F."/>
            <person name="Kauserud H."/>
        </authorList>
    </citation>
    <scope>NUCLEOTIDE SEQUENCE</scope>
    <source>
        <strain evidence="1">CBHHK200</strain>
    </source>
</reference>
<dbReference type="AlphaFoldDB" id="A0AAD6SNI9"/>
<gene>
    <name evidence="1" type="ORF">C8F04DRAFT_1398345</name>
</gene>
<accession>A0AAD6SNI9</accession>
<dbReference type="Proteomes" id="UP001218188">
    <property type="component" value="Unassembled WGS sequence"/>
</dbReference>
<sequence>MSQRDNAISPGLTESLRVVPGLWRLSPSAVARHIITASTSFVAHALSHLCVAADSRRAYRLPPRLAAACVRSFLPMATARVRIGLPCHIIAESVSSPLRRFACLPSKHQVLLVWGDNVCTTLCHCYSSTTPSFCTGCFSIHVHTHIYPPTCHIATTPGQLAPALQRTLVRRHYLLHVWPHTHTPCLHSFLASTWRCLRSLWIFLASTFSIPYPPHFNIAFFVLAAPSILLGSLSVKTPLPHLLLVPLRVPVRPGRVWQFSDSGDWDFNWYFVIFWYGIL</sequence>